<dbReference type="Pfam" id="PF10536">
    <property type="entry name" value="PMD"/>
    <property type="match status" value="1"/>
</dbReference>
<comment type="caution">
    <text evidence="4">The sequence shown here is derived from an EMBL/GenBank/DDBJ whole genome shotgun (WGS) entry which is preliminary data.</text>
</comment>
<dbReference type="InterPro" id="IPR044824">
    <property type="entry name" value="MAIN-like"/>
</dbReference>
<evidence type="ECO:0000313" key="4">
    <source>
        <dbReference type="EMBL" id="KAF6156495.1"/>
    </source>
</evidence>
<dbReference type="GO" id="GO:0010073">
    <property type="term" value="P:meristem maintenance"/>
    <property type="evidence" value="ECO:0007669"/>
    <property type="project" value="InterPro"/>
</dbReference>
<keyword evidence="1" id="KW-0175">Coiled coil</keyword>
<evidence type="ECO:0000256" key="2">
    <source>
        <dbReference type="SAM" id="MobiDB-lite"/>
    </source>
</evidence>
<dbReference type="EMBL" id="JACGCM010001329">
    <property type="protein sequence ID" value="KAF6156495.1"/>
    <property type="molecule type" value="Genomic_DNA"/>
</dbReference>
<dbReference type="InterPro" id="IPR019557">
    <property type="entry name" value="AminoTfrase-like_pln_mobile"/>
</dbReference>
<evidence type="ECO:0000256" key="1">
    <source>
        <dbReference type="SAM" id="Coils"/>
    </source>
</evidence>
<protein>
    <recommendedName>
        <fullName evidence="3">Aminotransferase-like plant mobile domain-containing protein</fullName>
    </recommendedName>
</protein>
<gene>
    <name evidence="4" type="ORF">GIB67_011296</name>
</gene>
<dbReference type="AlphaFoldDB" id="A0A7J7MNG1"/>
<reference evidence="4 5" key="1">
    <citation type="journal article" date="2020" name="IScience">
        <title>Genome Sequencing of the Endangered Kingdonia uniflora (Circaeasteraceae, Ranunculales) Reveals Potential Mechanisms of Evolutionary Specialization.</title>
        <authorList>
            <person name="Sun Y."/>
            <person name="Deng T."/>
            <person name="Zhang A."/>
            <person name="Moore M.J."/>
            <person name="Landis J.B."/>
            <person name="Lin N."/>
            <person name="Zhang H."/>
            <person name="Zhang X."/>
            <person name="Huang J."/>
            <person name="Zhang X."/>
            <person name="Sun H."/>
            <person name="Wang H."/>
        </authorList>
    </citation>
    <scope>NUCLEOTIDE SEQUENCE [LARGE SCALE GENOMIC DNA]</scope>
    <source>
        <strain evidence="4">TB1705</strain>
        <tissue evidence="4">Leaf</tissue>
    </source>
</reference>
<feature type="region of interest" description="Disordered" evidence="2">
    <location>
        <begin position="36"/>
        <end position="77"/>
    </location>
</feature>
<evidence type="ECO:0000313" key="5">
    <source>
        <dbReference type="Proteomes" id="UP000541444"/>
    </source>
</evidence>
<feature type="non-terminal residue" evidence="4">
    <location>
        <position position="1"/>
    </location>
</feature>
<keyword evidence="5" id="KW-1185">Reference proteome</keyword>
<dbReference type="PANTHER" id="PTHR46033">
    <property type="entry name" value="PROTEIN MAIN-LIKE 2"/>
    <property type="match status" value="1"/>
</dbReference>
<accession>A0A7J7MNG1</accession>
<evidence type="ECO:0000259" key="3">
    <source>
        <dbReference type="Pfam" id="PF10536"/>
    </source>
</evidence>
<name>A0A7J7MNG1_9MAGN</name>
<sequence length="574" mass="65607">YTINEKVPSTASNRRKRALAREEDLLTYKRKRKTIDPSTVVPPNTVDSANEGVCEGMNIPTESAEGEGATSNDDAGPSDKSLLRSFKFHRARSIVLGQEKLLIRVHHHQSTWDLRKEPQVVQDFVKLKGLDRIGAISYSYYSSALISTFIECWQPETNTFYFKWGEMNPTMDDVEQLVGLPEDGNAKVIGGTWGFLAILKVFENNLLQDFKDFKSLKVGVAGNSVSLKKLKSHYAYKLEKALSNGTAAAAKKKKGLIVRWQRSDHGDQQFWHTCITIWVQYLEMMRDNSHAIPRYSSLGYLHISQSLVGSPRRWTPMHTSIVLVGNGTYLLRIDMVVQLCSILGRHWTTTNLRITICLITVDLAANDSRIHQRKPFSVNEHGDTPVHQSEDITEQYDASTSECDLLKETIEQMKAEIELKREVDEQCILEFANLPRQLDLKVRYWSTQIWRKKNTSLEAELRQKSGLEDCNQSLSVELNKKLAVLQSHQPVPDTILEKNYENLLAAHEDIKKKLIVKQDFKVWRQALMKALASEGIGDMGDPTFEELFKQNERFVTIAQQGPKEIIKKTWFPRR</sequence>
<feature type="domain" description="Aminotransferase-like plant mobile" evidence="3">
    <location>
        <begin position="141"/>
        <end position="186"/>
    </location>
</feature>
<dbReference type="PANTHER" id="PTHR46033:SF1">
    <property type="entry name" value="PROTEIN MAIN-LIKE 2"/>
    <property type="match status" value="1"/>
</dbReference>
<organism evidence="4 5">
    <name type="scientific">Kingdonia uniflora</name>
    <dbReference type="NCBI Taxonomy" id="39325"/>
    <lineage>
        <taxon>Eukaryota</taxon>
        <taxon>Viridiplantae</taxon>
        <taxon>Streptophyta</taxon>
        <taxon>Embryophyta</taxon>
        <taxon>Tracheophyta</taxon>
        <taxon>Spermatophyta</taxon>
        <taxon>Magnoliopsida</taxon>
        <taxon>Ranunculales</taxon>
        <taxon>Circaeasteraceae</taxon>
        <taxon>Kingdonia</taxon>
    </lineage>
</organism>
<dbReference type="Proteomes" id="UP000541444">
    <property type="component" value="Unassembled WGS sequence"/>
</dbReference>
<proteinExistence type="predicted"/>
<feature type="coiled-coil region" evidence="1">
    <location>
        <begin position="396"/>
        <end position="423"/>
    </location>
</feature>